<sequence>MMPPRKAMTNNHLQSRLKKNTYMNNLHNGLNASRNGILKYFRRPNT</sequence>
<name>A0A1T4NZV6_9BACT</name>
<dbReference type="AlphaFoldDB" id="A0A1T4NZV6"/>
<organism evidence="1 2">
    <name type="scientific">Sediminibacterium ginsengisoli</name>
    <dbReference type="NCBI Taxonomy" id="413434"/>
    <lineage>
        <taxon>Bacteria</taxon>
        <taxon>Pseudomonadati</taxon>
        <taxon>Bacteroidota</taxon>
        <taxon>Chitinophagia</taxon>
        <taxon>Chitinophagales</taxon>
        <taxon>Chitinophagaceae</taxon>
        <taxon>Sediminibacterium</taxon>
    </lineage>
</organism>
<protein>
    <recommendedName>
        <fullName evidence="3">Transposase</fullName>
    </recommendedName>
</protein>
<dbReference type="EMBL" id="FUWH01000005">
    <property type="protein sequence ID" value="SJZ84920.1"/>
    <property type="molecule type" value="Genomic_DNA"/>
</dbReference>
<evidence type="ECO:0008006" key="3">
    <source>
        <dbReference type="Google" id="ProtNLM"/>
    </source>
</evidence>
<dbReference type="STRING" id="413434.SAMN04488132_10581"/>
<accession>A0A1T4NZV6</accession>
<reference evidence="1 2" key="1">
    <citation type="submission" date="2017-02" db="EMBL/GenBank/DDBJ databases">
        <authorList>
            <person name="Peterson S.W."/>
        </authorList>
    </citation>
    <scope>NUCLEOTIDE SEQUENCE [LARGE SCALE GENOMIC DNA]</scope>
    <source>
        <strain evidence="1 2">DSM 22335</strain>
    </source>
</reference>
<evidence type="ECO:0000313" key="1">
    <source>
        <dbReference type="EMBL" id="SJZ84920.1"/>
    </source>
</evidence>
<evidence type="ECO:0000313" key="2">
    <source>
        <dbReference type="Proteomes" id="UP000190888"/>
    </source>
</evidence>
<keyword evidence="2" id="KW-1185">Reference proteome</keyword>
<gene>
    <name evidence="1" type="ORF">SAMN04488132_10581</name>
</gene>
<dbReference type="Proteomes" id="UP000190888">
    <property type="component" value="Unassembled WGS sequence"/>
</dbReference>
<proteinExistence type="predicted"/>